<dbReference type="SUPFAM" id="SSF47413">
    <property type="entry name" value="lambda repressor-like DNA-binding domains"/>
    <property type="match status" value="1"/>
</dbReference>
<keyword evidence="3" id="KW-0804">Transcription</keyword>
<evidence type="ECO:0000256" key="4">
    <source>
        <dbReference type="SAM" id="MobiDB-lite"/>
    </source>
</evidence>
<comment type="caution">
    <text evidence="6">The sequence shown here is derived from an EMBL/GenBank/DDBJ whole genome shotgun (WGS) entry which is preliminary data.</text>
</comment>
<feature type="domain" description="HTH lacI-type" evidence="5">
    <location>
        <begin position="7"/>
        <end position="61"/>
    </location>
</feature>
<dbReference type="Proteomes" id="UP001596504">
    <property type="component" value="Unassembled WGS sequence"/>
</dbReference>
<dbReference type="Gene3D" id="1.10.260.40">
    <property type="entry name" value="lambda repressor-like DNA-binding domains"/>
    <property type="match status" value="1"/>
</dbReference>
<dbReference type="RefSeq" id="WP_380671757.1">
    <property type="nucleotide sequence ID" value="NZ_JBHTCJ010000014.1"/>
</dbReference>
<organism evidence="6 7">
    <name type="scientific">Saccharopolyspora griseoalba</name>
    <dbReference type="NCBI Taxonomy" id="1431848"/>
    <lineage>
        <taxon>Bacteria</taxon>
        <taxon>Bacillati</taxon>
        <taxon>Actinomycetota</taxon>
        <taxon>Actinomycetes</taxon>
        <taxon>Pseudonocardiales</taxon>
        <taxon>Pseudonocardiaceae</taxon>
        <taxon>Saccharopolyspora</taxon>
    </lineage>
</organism>
<evidence type="ECO:0000256" key="1">
    <source>
        <dbReference type="ARBA" id="ARBA00023015"/>
    </source>
</evidence>
<dbReference type="PANTHER" id="PTHR30146:SF138">
    <property type="entry name" value="TRANSCRIPTIONAL REGULATORY PROTEIN"/>
    <property type="match status" value="1"/>
</dbReference>
<dbReference type="CDD" id="cd06267">
    <property type="entry name" value="PBP1_LacI_sugar_binding-like"/>
    <property type="match status" value="1"/>
</dbReference>
<gene>
    <name evidence="6" type="ORF">ACFQRI_22535</name>
</gene>
<name>A0ABW2LRQ3_9PSEU</name>
<dbReference type="InterPro" id="IPR028082">
    <property type="entry name" value="Peripla_BP_I"/>
</dbReference>
<dbReference type="CDD" id="cd01392">
    <property type="entry name" value="HTH_LacI"/>
    <property type="match status" value="1"/>
</dbReference>
<reference evidence="7" key="1">
    <citation type="journal article" date="2019" name="Int. J. Syst. Evol. Microbiol.">
        <title>The Global Catalogue of Microorganisms (GCM) 10K type strain sequencing project: providing services to taxonomists for standard genome sequencing and annotation.</title>
        <authorList>
            <consortium name="The Broad Institute Genomics Platform"/>
            <consortium name="The Broad Institute Genome Sequencing Center for Infectious Disease"/>
            <person name="Wu L."/>
            <person name="Ma J."/>
        </authorList>
    </citation>
    <scope>NUCLEOTIDE SEQUENCE [LARGE SCALE GENOMIC DNA]</scope>
    <source>
        <strain evidence="7">WLHS5</strain>
    </source>
</reference>
<proteinExistence type="predicted"/>
<dbReference type="Gene3D" id="3.40.50.2300">
    <property type="match status" value="2"/>
</dbReference>
<dbReference type="SUPFAM" id="SSF53822">
    <property type="entry name" value="Periplasmic binding protein-like I"/>
    <property type="match status" value="1"/>
</dbReference>
<evidence type="ECO:0000259" key="5">
    <source>
        <dbReference type="PROSITE" id="PS50932"/>
    </source>
</evidence>
<dbReference type="EMBL" id="JBHTCJ010000014">
    <property type="protein sequence ID" value="MFC7344195.1"/>
    <property type="molecule type" value="Genomic_DNA"/>
</dbReference>
<accession>A0ABW2LRQ3</accession>
<dbReference type="PANTHER" id="PTHR30146">
    <property type="entry name" value="LACI-RELATED TRANSCRIPTIONAL REPRESSOR"/>
    <property type="match status" value="1"/>
</dbReference>
<keyword evidence="1" id="KW-0805">Transcription regulation</keyword>
<dbReference type="GO" id="GO:0003677">
    <property type="term" value="F:DNA binding"/>
    <property type="evidence" value="ECO:0007669"/>
    <property type="project" value="UniProtKB-KW"/>
</dbReference>
<dbReference type="InterPro" id="IPR046335">
    <property type="entry name" value="LacI/GalR-like_sensor"/>
</dbReference>
<dbReference type="InterPro" id="IPR010982">
    <property type="entry name" value="Lambda_DNA-bd_dom_sf"/>
</dbReference>
<keyword evidence="2 6" id="KW-0238">DNA-binding</keyword>
<evidence type="ECO:0000256" key="2">
    <source>
        <dbReference type="ARBA" id="ARBA00023125"/>
    </source>
</evidence>
<feature type="region of interest" description="Disordered" evidence="4">
    <location>
        <begin position="323"/>
        <end position="343"/>
    </location>
</feature>
<evidence type="ECO:0000313" key="7">
    <source>
        <dbReference type="Proteomes" id="UP001596504"/>
    </source>
</evidence>
<evidence type="ECO:0000313" key="6">
    <source>
        <dbReference type="EMBL" id="MFC7344195.1"/>
    </source>
</evidence>
<dbReference type="InterPro" id="IPR000843">
    <property type="entry name" value="HTH_LacI"/>
</dbReference>
<keyword evidence="7" id="KW-1185">Reference proteome</keyword>
<dbReference type="Pfam" id="PF00356">
    <property type="entry name" value="LacI"/>
    <property type="match status" value="1"/>
</dbReference>
<dbReference type="Pfam" id="PF13377">
    <property type="entry name" value="Peripla_BP_3"/>
    <property type="match status" value="1"/>
</dbReference>
<dbReference type="SMART" id="SM00354">
    <property type="entry name" value="HTH_LACI"/>
    <property type="match status" value="1"/>
</dbReference>
<protein>
    <submittedName>
        <fullName evidence="6">LacI family DNA-binding transcriptional regulator</fullName>
    </submittedName>
</protein>
<dbReference type="PROSITE" id="PS50932">
    <property type="entry name" value="HTH_LACI_2"/>
    <property type="match status" value="1"/>
</dbReference>
<sequence length="343" mass="36100">MDQERRPTIYDVARHCGVAASTVSRTFSNPARVSAGTREVVRAAAGEIGYEPRPLARAEAPGRVRVLTLVVTDISNPYFVTVIKAAQTRANERNYTLALTDSDESARLEASNLRQLLATTSGGILATSRLSDEVIRQIAGYRPLVMVNRRVDGVPSLVIDTAAGMRKAVRHLAVLGHRRIAYLSGPRNSWANGQRWQAIREEAAALDVQVSFIGPFAPNRQGGQEAADALVLGEASAAIGYNDLVAMGALQRLRDIGVRVPDDLSLIGCDDIFGADLTVPGLTTIAGPADEVGSRAVDVLHAGLGGQGDGAGSLTFDSHLVIRGSTGPAPDAPPARRATGGPS</sequence>
<evidence type="ECO:0000256" key="3">
    <source>
        <dbReference type="ARBA" id="ARBA00023163"/>
    </source>
</evidence>